<keyword evidence="9 10" id="KW-0472">Membrane</keyword>
<dbReference type="InterPro" id="IPR006187">
    <property type="entry name" value="Claudin"/>
</dbReference>
<evidence type="ECO:0000256" key="4">
    <source>
        <dbReference type="ARBA" id="ARBA00022427"/>
    </source>
</evidence>
<keyword evidence="6 10" id="KW-0812">Transmembrane</keyword>
<evidence type="ECO:0000256" key="9">
    <source>
        <dbReference type="ARBA" id="ARBA00023136"/>
    </source>
</evidence>
<protein>
    <recommendedName>
        <fullName evidence="13">Claudin</fullName>
    </recommendedName>
</protein>
<dbReference type="Pfam" id="PF00822">
    <property type="entry name" value="PMP22_Claudin"/>
    <property type="match status" value="1"/>
</dbReference>
<evidence type="ECO:0000256" key="1">
    <source>
        <dbReference type="ARBA" id="ARBA00004435"/>
    </source>
</evidence>
<reference evidence="11" key="2">
    <citation type="submission" date="2025-08" db="UniProtKB">
        <authorList>
            <consortium name="Ensembl"/>
        </authorList>
    </citation>
    <scope>IDENTIFICATION</scope>
</reference>
<keyword evidence="8 10" id="KW-1133">Transmembrane helix</keyword>
<dbReference type="GO" id="GO:0005923">
    <property type="term" value="C:bicellular tight junction"/>
    <property type="evidence" value="ECO:0007669"/>
    <property type="project" value="UniProtKB-SubCell"/>
</dbReference>
<keyword evidence="7" id="KW-0965">Cell junction</keyword>
<dbReference type="PROSITE" id="PS51257">
    <property type="entry name" value="PROKAR_LIPOPROTEIN"/>
    <property type="match status" value="1"/>
</dbReference>
<evidence type="ECO:0008006" key="13">
    <source>
        <dbReference type="Google" id="ProtNLM"/>
    </source>
</evidence>
<dbReference type="GeneTree" id="ENSGT00390000006975"/>
<dbReference type="InterPro" id="IPR004031">
    <property type="entry name" value="PMP22/EMP/MP20/Claudin"/>
</dbReference>
<evidence type="ECO:0000256" key="7">
    <source>
        <dbReference type="ARBA" id="ARBA00022949"/>
    </source>
</evidence>
<name>A0AAR2JL65_PYGNA</name>
<keyword evidence="12" id="KW-1185">Reference proteome</keyword>
<organism evidence="11 12">
    <name type="scientific">Pygocentrus nattereri</name>
    <name type="common">Red-bellied piranha</name>
    <dbReference type="NCBI Taxonomy" id="42514"/>
    <lineage>
        <taxon>Eukaryota</taxon>
        <taxon>Metazoa</taxon>
        <taxon>Chordata</taxon>
        <taxon>Craniata</taxon>
        <taxon>Vertebrata</taxon>
        <taxon>Euteleostomi</taxon>
        <taxon>Actinopterygii</taxon>
        <taxon>Neopterygii</taxon>
        <taxon>Teleostei</taxon>
        <taxon>Ostariophysi</taxon>
        <taxon>Characiformes</taxon>
        <taxon>Characoidei</taxon>
        <taxon>Pygocentrus</taxon>
    </lineage>
</organism>
<evidence type="ECO:0000313" key="12">
    <source>
        <dbReference type="Proteomes" id="UP001501920"/>
    </source>
</evidence>
<evidence type="ECO:0000256" key="8">
    <source>
        <dbReference type="ARBA" id="ARBA00022989"/>
    </source>
</evidence>
<comment type="subcellular location">
    <subcellularLocation>
        <location evidence="1">Cell junction</location>
        <location evidence="1">Tight junction</location>
    </subcellularLocation>
    <subcellularLocation>
        <location evidence="2">Cell membrane</location>
        <topology evidence="2">Multi-pass membrane protein</topology>
    </subcellularLocation>
</comment>
<accession>A0AAR2JL65</accession>
<dbReference type="Proteomes" id="UP001501920">
    <property type="component" value="Chromosome 20"/>
</dbReference>
<dbReference type="Ensembl" id="ENSPNAT00000081110.1">
    <property type="protein sequence ID" value="ENSPNAP00000050934.1"/>
    <property type="gene ID" value="ENSPNAG00000030441.1"/>
</dbReference>
<dbReference type="PANTHER" id="PTHR12002">
    <property type="entry name" value="CLAUDIN"/>
    <property type="match status" value="1"/>
</dbReference>
<sequence length="194" mass="21439">MKACGERCPVRAPGILIFGLVLTACGWILDLTSMLAPNWRTIHNITGEDPDLILFQGLWDICSYHTSSDVVCKEEDDEYFDHRVVGTAQRMMAGSLVMTLIGLAVAAIGVRCWTVKPTWTGVCLGGFVIVCSGLLAIMPVAWYGYLLNDIDSPSEEIRIGYCIFLGYLGGIMEVLGGFFLFVIDISTRRLKLEY</sequence>
<evidence type="ECO:0000256" key="6">
    <source>
        <dbReference type="ARBA" id="ARBA00022692"/>
    </source>
</evidence>
<dbReference type="PRINTS" id="PR01077">
    <property type="entry name" value="CLAUDIN"/>
</dbReference>
<keyword evidence="5" id="KW-1003">Cell membrane</keyword>
<feature type="transmembrane region" description="Helical" evidence="10">
    <location>
        <begin position="91"/>
        <end position="110"/>
    </location>
</feature>
<proteinExistence type="inferred from homology"/>
<reference evidence="11" key="3">
    <citation type="submission" date="2025-09" db="UniProtKB">
        <authorList>
            <consortium name="Ensembl"/>
        </authorList>
    </citation>
    <scope>IDENTIFICATION</scope>
</reference>
<dbReference type="AlphaFoldDB" id="A0AAR2JL65"/>
<comment type="similarity">
    <text evidence="3">Belongs to the claudin family.</text>
</comment>
<feature type="transmembrane region" description="Helical" evidence="10">
    <location>
        <begin position="157"/>
        <end position="183"/>
    </location>
</feature>
<evidence type="ECO:0000256" key="5">
    <source>
        <dbReference type="ARBA" id="ARBA00022475"/>
    </source>
</evidence>
<dbReference type="GO" id="GO:0005886">
    <property type="term" value="C:plasma membrane"/>
    <property type="evidence" value="ECO:0007669"/>
    <property type="project" value="UniProtKB-SubCell"/>
</dbReference>
<reference evidence="11 12" key="1">
    <citation type="submission" date="2020-10" db="EMBL/GenBank/DDBJ databases">
        <title>Pygocentrus nattereri (red-bellied piranha) genome, fPygNat1, primary haplotype.</title>
        <authorList>
            <person name="Myers G."/>
            <person name="Meyer A."/>
            <person name="Karagic N."/>
            <person name="Pippel M."/>
            <person name="Winkler S."/>
            <person name="Tracey A."/>
            <person name="Wood J."/>
            <person name="Formenti G."/>
            <person name="Howe K."/>
            <person name="Fedrigo O."/>
            <person name="Jarvis E.D."/>
        </authorList>
    </citation>
    <scope>NUCLEOTIDE SEQUENCE [LARGE SCALE GENOMIC DNA]</scope>
</reference>
<feature type="transmembrane region" description="Helical" evidence="10">
    <location>
        <begin position="12"/>
        <end position="29"/>
    </location>
</feature>
<dbReference type="Gene3D" id="1.20.140.150">
    <property type="match status" value="1"/>
</dbReference>
<keyword evidence="4" id="KW-0796">Tight junction</keyword>
<evidence type="ECO:0000256" key="2">
    <source>
        <dbReference type="ARBA" id="ARBA00004651"/>
    </source>
</evidence>
<feature type="transmembrane region" description="Helical" evidence="10">
    <location>
        <begin position="122"/>
        <end position="145"/>
    </location>
</feature>
<evidence type="ECO:0000256" key="3">
    <source>
        <dbReference type="ARBA" id="ARBA00008295"/>
    </source>
</evidence>
<dbReference type="GO" id="GO:0005198">
    <property type="term" value="F:structural molecule activity"/>
    <property type="evidence" value="ECO:0007669"/>
    <property type="project" value="InterPro"/>
</dbReference>
<evidence type="ECO:0000256" key="10">
    <source>
        <dbReference type="SAM" id="Phobius"/>
    </source>
</evidence>
<evidence type="ECO:0000313" key="11">
    <source>
        <dbReference type="Ensembl" id="ENSPNAP00000050934.1"/>
    </source>
</evidence>